<reference evidence="6" key="1">
    <citation type="submission" date="2022-08" db="EMBL/GenBank/DDBJ databases">
        <authorList>
            <person name="Kallberg Y."/>
            <person name="Tangrot J."/>
            <person name="Rosling A."/>
        </authorList>
    </citation>
    <scope>NUCLEOTIDE SEQUENCE</scope>
    <source>
        <strain evidence="6">Wild A</strain>
    </source>
</reference>
<keyword evidence="3 5" id="KW-1133">Transmembrane helix</keyword>
<dbReference type="GO" id="GO:0016020">
    <property type="term" value="C:membrane"/>
    <property type="evidence" value="ECO:0007669"/>
    <property type="project" value="UniProtKB-SubCell"/>
</dbReference>
<protein>
    <submittedName>
        <fullName evidence="6">6146_t:CDS:1</fullName>
    </submittedName>
</protein>
<evidence type="ECO:0000256" key="4">
    <source>
        <dbReference type="ARBA" id="ARBA00023136"/>
    </source>
</evidence>
<feature type="transmembrane region" description="Helical" evidence="5">
    <location>
        <begin position="105"/>
        <end position="124"/>
    </location>
</feature>
<evidence type="ECO:0000256" key="1">
    <source>
        <dbReference type="ARBA" id="ARBA00004141"/>
    </source>
</evidence>
<dbReference type="GO" id="GO:0015095">
    <property type="term" value="F:magnesium ion transmembrane transporter activity"/>
    <property type="evidence" value="ECO:0007669"/>
    <property type="project" value="InterPro"/>
</dbReference>
<keyword evidence="2 5" id="KW-0812">Transmembrane</keyword>
<feature type="transmembrane region" description="Helical" evidence="5">
    <location>
        <begin position="77"/>
        <end position="98"/>
    </location>
</feature>
<dbReference type="EMBL" id="CAMKVN010001147">
    <property type="protein sequence ID" value="CAI2174003.1"/>
    <property type="molecule type" value="Genomic_DNA"/>
</dbReference>
<evidence type="ECO:0000313" key="6">
    <source>
        <dbReference type="EMBL" id="CAI2174003.1"/>
    </source>
</evidence>
<dbReference type="SUPFAM" id="SSF103481">
    <property type="entry name" value="Multidrug resistance efflux transporter EmrE"/>
    <property type="match status" value="1"/>
</dbReference>
<dbReference type="OrthoDB" id="6428174at2759"/>
<feature type="transmembrane region" description="Helical" evidence="5">
    <location>
        <begin position="52"/>
        <end position="71"/>
    </location>
</feature>
<dbReference type="PANTHER" id="PTHR12570:SF85">
    <property type="entry name" value="DUF803 DOMAIN MEMBRANE PROTEIN (AFU_ORTHOLOGUE AFUA_1G15880)"/>
    <property type="match status" value="1"/>
</dbReference>
<dbReference type="PANTHER" id="PTHR12570">
    <property type="match status" value="1"/>
</dbReference>
<evidence type="ECO:0000313" key="7">
    <source>
        <dbReference type="Proteomes" id="UP001153678"/>
    </source>
</evidence>
<feature type="transmembrane region" description="Helical" evidence="5">
    <location>
        <begin position="164"/>
        <end position="186"/>
    </location>
</feature>
<dbReference type="Pfam" id="PF05653">
    <property type="entry name" value="Mg_trans_NIPA"/>
    <property type="match status" value="1"/>
</dbReference>
<accession>A0A9W4SMQ0</accession>
<evidence type="ECO:0000256" key="3">
    <source>
        <dbReference type="ARBA" id="ARBA00022989"/>
    </source>
</evidence>
<proteinExistence type="predicted"/>
<feature type="transmembrane region" description="Helical" evidence="5">
    <location>
        <begin position="236"/>
        <end position="256"/>
    </location>
</feature>
<name>A0A9W4SMQ0_9GLOM</name>
<dbReference type="InterPro" id="IPR008521">
    <property type="entry name" value="Mg_trans_NIPA"/>
</dbReference>
<sequence>MGIDDRYIGLTLAVASSLLIGTSFIITKKGLIDANDRHGFAGDDHSYLKNPIWWIGMTTMVFGELLNFAAYSFAPAILVTPLGALSVLIGAVLASLFLKESLGRLGTVGCGLCLIGSIMIVLHSPADKEIKTVDEILQFALKPGSYTILAIYHIVPKYGRKDPLVYLSICSLVGSISVMSCKGFGIALKLTFAGNNQLTHPSTYVFIIISTLCILIQMNYFNKALDQFETNIVNPIYYVFFTTSTIFASVLLFQGFNTTSMVNVVSLFCGFLTIFSGVYLLCTTKNDGIGLMNKQMQNGTGILRSSISGERRDSLMRTRDATLFNAFDEESLGLTQLNDDLMDSEDD</sequence>
<dbReference type="InterPro" id="IPR037185">
    <property type="entry name" value="EmrE-like"/>
</dbReference>
<evidence type="ECO:0000256" key="2">
    <source>
        <dbReference type="ARBA" id="ARBA00022692"/>
    </source>
</evidence>
<comment type="subcellular location">
    <subcellularLocation>
        <location evidence="1">Membrane</location>
        <topology evidence="1">Multi-pass membrane protein</topology>
    </subcellularLocation>
</comment>
<dbReference type="AlphaFoldDB" id="A0A9W4SMQ0"/>
<feature type="transmembrane region" description="Helical" evidence="5">
    <location>
        <begin position="198"/>
        <end position="216"/>
    </location>
</feature>
<feature type="transmembrane region" description="Helical" evidence="5">
    <location>
        <begin position="6"/>
        <end position="27"/>
    </location>
</feature>
<comment type="caution">
    <text evidence="6">The sequence shown here is derived from an EMBL/GenBank/DDBJ whole genome shotgun (WGS) entry which is preliminary data.</text>
</comment>
<keyword evidence="4 5" id="KW-0472">Membrane</keyword>
<evidence type="ECO:0000256" key="5">
    <source>
        <dbReference type="SAM" id="Phobius"/>
    </source>
</evidence>
<feature type="transmembrane region" description="Helical" evidence="5">
    <location>
        <begin position="262"/>
        <end position="282"/>
    </location>
</feature>
<dbReference type="Proteomes" id="UP001153678">
    <property type="component" value="Unassembled WGS sequence"/>
</dbReference>
<gene>
    <name evidence="6" type="ORF">FWILDA_LOCUS6371</name>
</gene>
<organism evidence="6 7">
    <name type="scientific">Funneliformis geosporum</name>
    <dbReference type="NCBI Taxonomy" id="1117311"/>
    <lineage>
        <taxon>Eukaryota</taxon>
        <taxon>Fungi</taxon>
        <taxon>Fungi incertae sedis</taxon>
        <taxon>Mucoromycota</taxon>
        <taxon>Glomeromycotina</taxon>
        <taxon>Glomeromycetes</taxon>
        <taxon>Glomerales</taxon>
        <taxon>Glomeraceae</taxon>
        <taxon>Funneliformis</taxon>
    </lineage>
</organism>
<keyword evidence="7" id="KW-1185">Reference proteome</keyword>